<dbReference type="InterPro" id="IPR047040">
    <property type="entry name" value="FlhF__GTPase_dom"/>
</dbReference>
<comment type="function">
    <text evidence="12">Necessary for flagellar biosynthesis. May be involved in translocation of the flagellum.</text>
</comment>
<dbReference type="AlphaFoldDB" id="A0A7T0G3K3"/>
<dbReference type="PANTHER" id="PTHR43134:SF3">
    <property type="entry name" value="FLAGELLAR BIOSYNTHESIS PROTEIN FLHF"/>
    <property type="match status" value="1"/>
</dbReference>
<dbReference type="InterPro" id="IPR027417">
    <property type="entry name" value="P-loop_NTPase"/>
</dbReference>
<dbReference type="Proteomes" id="UP000594464">
    <property type="component" value="Chromosome"/>
</dbReference>
<dbReference type="InterPro" id="IPR000897">
    <property type="entry name" value="SRP54_GTPase_dom"/>
</dbReference>
<evidence type="ECO:0000313" key="16">
    <source>
        <dbReference type="EMBL" id="QPJ65449.1"/>
    </source>
</evidence>
<evidence type="ECO:0000256" key="7">
    <source>
        <dbReference type="ARBA" id="ARBA00022795"/>
    </source>
</evidence>
<keyword evidence="10" id="KW-0472">Membrane</keyword>
<feature type="domain" description="SRP54-type proteins GTP-binding" evidence="15">
    <location>
        <begin position="165"/>
        <end position="356"/>
    </location>
</feature>
<dbReference type="GO" id="GO:0005525">
    <property type="term" value="F:GTP binding"/>
    <property type="evidence" value="ECO:0007669"/>
    <property type="project" value="UniProtKB-KW"/>
</dbReference>
<evidence type="ECO:0000256" key="9">
    <source>
        <dbReference type="ARBA" id="ARBA00023134"/>
    </source>
</evidence>
<dbReference type="GO" id="GO:0015031">
    <property type="term" value="P:protein transport"/>
    <property type="evidence" value="ECO:0007669"/>
    <property type="project" value="UniProtKB-KW"/>
</dbReference>
<dbReference type="GO" id="GO:0003924">
    <property type="term" value="F:GTPase activity"/>
    <property type="evidence" value="ECO:0007669"/>
    <property type="project" value="InterPro"/>
</dbReference>
<evidence type="ECO:0000259" key="15">
    <source>
        <dbReference type="SMART" id="SM00962"/>
    </source>
</evidence>
<keyword evidence="9" id="KW-0342">GTP-binding</keyword>
<evidence type="ECO:0000256" key="13">
    <source>
        <dbReference type="ARBA" id="ARBA00030866"/>
    </source>
</evidence>
<evidence type="ECO:0000256" key="5">
    <source>
        <dbReference type="ARBA" id="ARBA00022475"/>
    </source>
</evidence>
<dbReference type="KEGG" id="nva:G3M78_08615"/>
<keyword evidence="16" id="KW-0282">Flagellum</keyword>
<dbReference type="InterPro" id="IPR003593">
    <property type="entry name" value="AAA+_ATPase"/>
</dbReference>
<dbReference type="CDD" id="cd17873">
    <property type="entry name" value="FlhF"/>
    <property type="match status" value="1"/>
</dbReference>
<dbReference type="Pfam" id="PF00448">
    <property type="entry name" value="SRP54"/>
    <property type="match status" value="1"/>
</dbReference>
<evidence type="ECO:0000256" key="11">
    <source>
        <dbReference type="ARBA" id="ARBA00023225"/>
    </source>
</evidence>
<evidence type="ECO:0000256" key="10">
    <source>
        <dbReference type="ARBA" id="ARBA00023136"/>
    </source>
</evidence>
<dbReference type="SMART" id="SM00962">
    <property type="entry name" value="SRP54"/>
    <property type="match status" value="1"/>
</dbReference>
<evidence type="ECO:0000256" key="3">
    <source>
        <dbReference type="ARBA" id="ARBA00014919"/>
    </source>
</evidence>
<sequence length="356" mass="39546">MRVRKFYAENYARALDQVKKELGGDALILQSRSLNEEGAAKRVEITAAVDHEAVRQWKKQGAEVAPEESREPAFWGDSDLDLSSMIYGLLSQGERAQALGLKKEQMNLFHQMTENGVDSTIASKLLGKTASQDVVSEKSCQQEVTRLMEKLVDCKGPVELKPGECKRVALVGPTGSGKTTSIAKIAADFALRQKKKVALVTLDAFRMGAFEQLRIYGEIMKTPVELASDKYEFQKCMRRHSDKDLILIDTMGRAHSDTRYAGELKTYFDAVGPVETHLALSASAEAKTTQAIYKQLAPLGLDRALFTKLDEGLSFGNLLNFSLRTRLPFSYFTAGQRVPEDIEIANKKKVISLIFN</sequence>
<evidence type="ECO:0000256" key="6">
    <source>
        <dbReference type="ARBA" id="ARBA00022741"/>
    </source>
</evidence>
<dbReference type="GO" id="GO:0005047">
    <property type="term" value="F:signal recognition particle binding"/>
    <property type="evidence" value="ECO:0007669"/>
    <property type="project" value="TreeGrafter"/>
</dbReference>
<organism evidence="16 17">
    <name type="scientific">Candidatus Nitrohelix vancouverensis</name>
    <dbReference type="NCBI Taxonomy" id="2705534"/>
    <lineage>
        <taxon>Bacteria</taxon>
        <taxon>Pseudomonadati</taxon>
        <taxon>Nitrospinota/Tectimicrobiota group</taxon>
        <taxon>Nitrospinota</taxon>
        <taxon>Nitrospinia</taxon>
        <taxon>Nitrospinales</taxon>
        <taxon>Nitrospinaceae</taxon>
        <taxon>Candidatus Nitrohelix</taxon>
    </lineage>
</organism>
<evidence type="ECO:0000256" key="2">
    <source>
        <dbReference type="ARBA" id="ARBA00008531"/>
    </source>
</evidence>
<comment type="subcellular location">
    <subcellularLocation>
        <location evidence="1">Cell membrane</location>
        <topology evidence="1">Peripheral membrane protein</topology>
        <orientation evidence="1">Cytoplasmic side</orientation>
    </subcellularLocation>
</comment>
<dbReference type="GO" id="GO:0044781">
    <property type="term" value="P:bacterial-type flagellum organization"/>
    <property type="evidence" value="ECO:0007669"/>
    <property type="project" value="UniProtKB-KW"/>
</dbReference>
<keyword evidence="5" id="KW-1003">Cell membrane</keyword>
<keyword evidence="16" id="KW-0966">Cell projection</keyword>
<evidence type="ECO:0000259" key="14">
    <source>
        <dbReference type="SMART" id="SM00382"/>
    </source>
</evidence>
<comment type="similarity">
    <text evidence="2">Belongs to the GTP-binding SRP family.</text>
</comment>
<protein>
    <recommendedName>
        <fullName evidence="3">Flagellar biosynthesis protein FlhF</fullName>
    </recommendedName>
    <alternativeName>
        <fullName evidence="13">Flagella-associated GTP-binding protein</fullName>
    </alternativeName>
</protein>
<gene>
    <name evidence="16" type="ORF">G3M78_08615</name>
</gene>
<dbReference type="Gene3D" id="1.20.120.1380">
    <property type="entry name" value="Flagellar FlhF biosynthesis protein, N domain"/>
    <property type="match status" value="1"/>
</dbReference>
<accession>A0A7T0G3K3</accession>
<dbReference type="SMART" id="SM00382">
    <property type="entry name" value="AAA"/>
    <property type="match status" value="1"/>
</dbReference>
<dbReference type="GO" id="GO:0006614">
    <property type="term" value="P:SRP-dependent cotranslational protein targeting to membrane"/>
    <property type="evidence" value="ECO:0007669"/>
    <property type="project" value="InterPro"/>
</dbReference>
<keyword evidence="8" id="KW-0653">Protein transport</keyword>
<dbReference type="EMBL" id="CP048620">
    <property type="protein sequence ID" value="QPJ65449.1"/>
    <property type="molecule type" value="Genomic_DNA"/>
</dbReference>
<evidence type="ECO:0000256" key="12">
    <source>
        <dbReference type="ARBA" id="ARBA00025337"/>
    </source>
</evidence>
<dbReference type="Gene3D" id="3.40.50.300">
    <property type="entry name" value="P-loop containing nucleotide triphosphate hydrolases"/>
    <property type="match status" value="1"/>
</dbReference>
<name>A0A7T0G3K3_9BACT</name>
<dbReference type="SUPFAM" id="SSF52540">
    <property type="entry name" value="P-loop containing nucleoside triphosphate hydrolases"/>
    <property type="match status" value="1"/>
</dbReference>
<keyword evidence="16" id="KW-0969">Cilium</keyword>
<evidence type="ECO:0000256" key="1">
    <source>
        <dbReference type="ARBA" id="ARBA00004413"/>
    </source>
</evidence>
<keyword evidence="6" id="KW-0547">Nucleotide-binding</keyword>
<dbReference type="PANTHER" id="PTHR43134">
    <property type="entry name" value="SIGNAL RECOGNITION PARTICLE RECEPTOR SUBUNIT ALPHA"/>
    <property type="match status" value="1"/>
</dbReference>
<reference evidence="17" key="1">
    <citation type="submission" date="2020-02" db="EMBL/GenBank/DDBJ databases">
        <title>Genomic and physiological characterization of two novel Nitrospinaceae genera.</title>
        <authorList>
            <person name="Mueller A.J."/>
            <person name="Jung M.-Y."/>
            <person name="Strachan C.R."/>
            <person name="Herbold C.W."/>
            <person name="Kirkegaard R.H."/>
            <person name="Daims H."/>
        </authorList>
    </citation>
    <scope>NUCLEOTIDE SEQUENCE [LARGE SCALE GENOMIC DNA]</scope>
</reference>
<evidence type="ECO:0000313" key="17">
    <source>
        <dbReference type="Proteomes" id="UP000594464"/>
    </source>
</evidence>
<evidence type="ECO:0000256" key="4">
    <source>
        <dbReference type="ARBA" id="ARBA00022448"/>
    </source>
</evidence>
<proteinExistence type="inferred from homology"/>
<keyword evidence="7" id="KW-1005">Bacterial flagellum biogenesis</keyword>
<dbReference type="GO" id="GO:0005886">
    <property type="term" value="C:plasma membrane"/>
    <property type="evidence" value="ECO:0007669"/>
    <property type="project" value="UniProtKB-SubCell"/>
</dbReference>
<keyword evidence="11" id="KW-1006">Bacterial flagellum protein export</keyword>
<evidence type="ECO:0000256" key="8">
    <source>
        <dbReference type="ARBA" id="ARBA00022927"/>
    </source>
</evidence>
<dbReference type="FunFam" id="3.40.50.300:FF:000695">
    <property type="entry name" value="Flagellar biosynthesis regulator FlhF"/>
    <property type="match status" value="1"/>
</dbReference>
<keyword evidence="4" id="KW-0813">Transport</keyword>
<feature type="domain" description="AAA+ ATPase" evidence="14">
    <location>
        <begin position="164"/>
        <end position="333"/>
    </location>
</feature>